<feature type="compositionally biased region" description="Polar residues" evidence="1">
    <location>
        <begin position="466"/>
        <end position="478"/>
    </location>
</feature>
<feature type="compositionally biased region" description="Low complexity" evidence="1">
    <location>
        <begin position="202"/>
        <end position="228"/>
    </location>
</feature>
<feature type="signal peptide" evidence="2">
    <location>
        <begin position="1"/>
        <end position="23"/>
    </location>
</feature>
<feature type="compositionally biased region" description="Low complexity" evidence="1">
    <location>
        <begin position="347"/>
        <end position="369"/>
    </location>
</feature>
<dbReference type="Pfam" id="PF19516">
    <property type="entry name" value="DUF6049"/>
    <property type="match status" value="1"/>
</dbReference>
<dbReference type="InterPro" id="IPR046112">
    <property type="entry name" value="DUF6049"/>
</dbReference>
<feature type="chain" id="PRO_5032884949" description="DUF11 domain-containing protein" evidence="2">
    <location>
        <begin position="24"/>
        <end position="846"/>
    </location>
</feature>
<evidence type="ECO:0008006" key="5">
    <source>
        <dbReference type="Google" id="ProtNLM"/>
    </source>
</evidence>
<organism evidence="3 4">
    <name type="scientific">Helcobacillus massiliensis</name>
    <dbReference type="NCBI Taxonomy" id="521392"/>
    <lineage>
        <taxon>Bacteria</taxon>
        <taxon>Bacillati</taxon>
        <taxon>Actinomycetota</taxon>
        <taxon>Actinomycetes</taxon>
        <taxon>Micrococcales</taxon>
        <taxon>Dermabacteraceae</taxon>
        <taxon>Helcobacillus</taxon>
    </lineage>
</organism>
<feature type="region of interest" description="Disordered" evidence="1">
    <location>
        <begin position="463"/>
        <end position="494"/>
    </location>
</feature>
<reference evidence="3 4" key="1">
    <citation type="submission" date="2020-08" db="EMBL/GenBank/DDBJ databases">
        <title>Sequencing the genomes of 1000 actinobacteria strains.</title>
        <authorList>
            <person name="Klenk H.-P."/>
        </authorList>
    </citation>
    <scope>NUCLEOTIDE SEQUENCE [LARGE SCALE GENOMIC DNA]</scope>
    <source>
        <strain evidence="3 4">DSM 23040</strain>
    </source>
</reference>
<feature type="region of interest" description="Disordered" evidence="1">
    <location>
        <begin position="827"/>
        <end position="846"/>
    </location>
</feature>
<dbReference type="RefSeq" id="WP_183377121.1">
    <property type="nucleotide sequence ID" value="NZ_JACHWP010000012.1"/>
</dbReference>
<name>A0A839QY67_9MICO</name>
<evidence type="ECO:0000256" key="2">
    <source>
        <dbReference type="SAM" id="SignalP"/>
    </source>
</evidence>
<proteinExistence type="predicted"/>
<sequence length="846" mass="86329">MRAVISALLMLLCIAVVPQAASAAALSAQSIRPAPSAPSAPTGPTGPAAPRSPSAPQPTAGGARTADAAPAVPIAPMERDGVRMTITHMAPAAVTPDSTLTVKVTVTNTGEEPLERAAVQLGIKRPRLDDREDISRWAATDGLKDLGSAVALSPRSTIAPGKSAEFVVTARAADLGLGPSPDHWGARAVSLTLVTLGPADGSQASADAADGAGTSSAAAANDSTAITGPEAPNLLPLEGQKSVSAVRSFIVWQPQDAQDLPTTGVSTLVPVRSEVPAQAVTDPAGYAESLNSGTMKKQLEVARRPDADWLLDPSMLASVPVPQSLAEEPAASTAKKQKGGDEGTEGSASPSPSPSAQADDPAAAWASSEPWVADPTAAATASALTDAAEDRTVIAAPYGQFDPLAVDAKSRLAAAGSAETGRVLNARSVTPAGSTVRLAPGEASARHAQDAAGRGADIVLVPAESLGSTPEPQVTTSGYGRLDPAKGSGKRGPSVPLLAYDTRLSALSEADSSVTDPMLIRQQVLADTAVISGQSTNAPRHVLISPDPSATLDPTTMTAGMDALADAPWVEQRPTSDLVDAARSGSGTRSLWVDKGSQSLLWRGPSASLAPVAIGADGTLERPDSPADRPAVSGDVVTVSDAAVGQILPLRSMMKDQTRANPPLLTAFASTSPRAARDDALATALAERTVDFSSDFHKRVTVTMASSYNLASSSVGLPITIRNDFDTPVTVTPDLSVSKRIVRIQKEPGAVTIPPHSSVDVSVPIEAIANGTLDLDVTLVTPDGSKPFGTQSVEVHANPAWENRTTLIIVVGMAVLVVAGVIRAGRSGRSDARSPGVQTPETINEK</sequence>
<gene>
    <name evidence="3" type="ORF">FHX50_002092</name>
</gene>
<feature type="region of interest" description="Disordered" evidence="1">
    <location>
        <begin position="32"/>
        <end position="72"/>
    </location>
</feature>
<dbReference type="EMBL" id="JACHWP010000012">
    <property type="protein sequence ID" value="MBB3023790.1"/>
    <property type="molecule type" value="Genomic_DNA"/>
</dbReference>
<dbReference type="AlphaFoldDB" id="A0A839QY67"/>
<dbReference type="Proteomes" id="UP000568050">
    <property type="component" value="Unassembled WGS sequence"/>
</dbReference>
<evidence type="ECO:0000313" key="4">
    <source>
        <dbReference type="Proteomes" id="UP000568050"/>
    </source>
</evidence>
<protein>
    <recommendedName>
        <fullName evidence="5">DUF11 domain-containing protein</fullName>
    </recommendedName>
</protein>
<evidence type="ECO:0000256" key="1">
    <source>
        <dbReference type="SAM" id="MobiDB-lite"/>
    </source>
</evidence>
<feature type="region of interest" description="Disordered" evidence="1">
    <location>
        <begin position="202"/>
        <end position="233"/>
    </location>
</feature>
<comment type="caution">
    <text evidence="3">The sequence shown here is derived from an EMBL/GenBank/DDBJ whole genome shotgun (WGS) entry which is preliminary data.</text>
</comment>
<evidence type="ECO:0000313" key="3">
    <source>
        <dbReference type="EMBL" id="MBB3023790.1"/>
    </source>
</evidence>
<feature type="compositionally biased region" description="Polar residues" evidence="1">
    <location>
        <begin position="836"/>
        <end position="846"/>
    </location>
</feature>
<feature type="region of interest" description="Disordered" evidence="1">
    <location>
        <begin position="323"/>
        <end position="369"/>
    </location>
</feature>
<keyword evidence="2" id="KW-0732">Signal</keyword>
<keyword evidence="4" id="KW-1185">Reference proteome</keyword>
<accession>A0A839QY67</accession>